<comment type="caution">
    <text evidence="2">The sequence shown here is derived from an EMBL/GenBank/DDBJ whole genome shotgun (WGS) entry which is preliminary data.</text>
</comment>
<proteinExistence type="predicted"/>
<feature type="compositionally biased region" description="Basic and acidic residues" evidence="1">
    <location>
        <begin position="1"/>
        <end position="12"/>
    </location>
</feature>
<sequence length="130" mass="14556">MSEEKLRREKSVLHSGGNGKPPSDEKGFFSGDVSKNQEKGREWEGRARGARGVRGSAAGTCAPARSQFNPTTMCPRSLLSARLDCGDGWRRYRRKEYVAFADPVRPNVIPKVTARRRGRRELRGWRGPAN</sequence>
<reference evidence="2 3" key="1">
    <citation type="journal article" date="2019" name="Commun. Biol.">
        <title>The bagworm genome reveals a unique fibroin gene that provides high tensile strength.</title>
        <authorList>
            <person name="Kono N."/>
            <person name="Nakamura H."/>
            <person name="Ohtoshi R."/>
            <person name="Tomita M."/>
            <person name="Numata K."/>
            <person name="Arakawa K."/>
        </authorList>
    </citation>
    <scope>NUCLEOTIDE SEQUENCE [LARGE SCALE GENOMIC DNA]</scope>
</reference>
<keyword evidence="3" id="KW-1185">Reference proteome</keyword>
<accession>A0A4C1XPF7</accession>
<protein>
    <submittedName>
        <fullName evidence="2">Uncharacterized protein</fullName>
    </submittedName>
</protein>
<dbReference type="AlphaFoldDB" id="A0A4C1XPF7"/>
<evidence type="ECO:0000256" key="1">
    <source>
        <dbReference type="SAM" id="MobiDB-lite"/>
    </source>
</evidence>
<name>A0A4C1XPF7_EUMVA</name>
<dbReference type="EMBL" id="BGZK01000917">
    <property type="protein sequence ID" value="GBP65030.1"/>
    <property type="molecule type" value="Genomic_DNA"/>
</dbReference>
<evidence type="ECO:0000313" key="3">
    <source>
        <dbReference type="Proteomes" id="UP000299102"/>
    </source>
</evidence>
<evidence type="ECO:0000313" key="2">
    <source>
        <dbReference type="EMBL" id="GBP65030.1"/>
    </source>
</evidence>
<gene>
    <name evidence="2" type="ORF">EVAR_43137_1</name>
</gene>
<feature type="compositionally biased region" description="Basic and acidic residues" evidence="1">
    <location>
        <begin position="35"/>
        <end position="47"/>
    </location>
</feature>
<dbReference type="Proteomes" id="UP000299102">
    <property type="component" value="Unassembled WGS sequence"/>
</dbReference>
<feature type="region of interest" description="Disordered" evidence="1">
    <location>
        <begin position="1"/>
        <end position="72"/>
    </location>
</feature>
<organism evidence="2 3">
    <name type="scientific">Eumeta variegata</name>
    <name type="common">Bagworm moth</name>
    <name type="synonym">Eumeta japonica</name>
    <dbReference type="NCBI Taxonomy" id="151549"/>
    <lineage>
        <taxon>Eukaryota</taxon>
        <taxon>Metazoa</taxon>
        <taxon>Ecdysozoa</taxon>
        <taxon>Arthropoda</taxon>
        <taxon>Hexapoda</taxon>
        <taxon>Insecta</taxon>
        <taxon>Pterygota</taxon>
        <taxon>Neoptera</taxon>
        <taxon>Endopterygota</taxon>
        <taxon>Lepidoptera</taxon>
        <taxon>Glossata</taxon>
        <taxon>Ditrysia</taxon>
        <taxon>Tineoidea</taxon>
        <taxon>Psychidae</taxon>
        <taxon>Oiketicinae</taxon>
        <taxon>Eumeta</taxon>
    </lineage>
</organism>